<name>C8S3X1_9RHOB</name>
<dbReference type="SUPFAM" id="SSF54909">
    <property type="entry name" value="Dimeric alpha+beta barrel"/>
    <property type="match status" value="1"/>
</dbReference>
<dbReference type="PANTHER" id="PTHR30154:SF34">
    <property type="entry name" value="TRANSCRIPTIONAL REGULATOR AZLB"/>
    <property type="match status" value="1"/>
</dbReference>
<proteinExistence type="predicted"/>
<dbReference type="InterPro" id="IPR019887">
    <property type="entry name" value="Tscrpt_reg_AsnC/Lrp_C"/>
</dbReference>
<dbReference type="InterPro" id="IPR036388">
    <property type="entry name" value="WH-like_DNA-bd_sf"/>
</dbReference>
<dbReference type="eggNOG" id="COG1522">
    <property type="taxonomic scope" value="Bacteria"/>
</dbReference>
<evidence type="ECO:0000256" key="2">
    <source>
        <dbReference type="ARBA" id="ARBA00023125"/>
    </source>
</evidence>
<dbReference type="InterPro" id="IPR036390">
    <property type="entry name" value="WH_DNA-bd_sf"/>
</dbReference>
<dbReference type="Proteomes" id="UP000010121">
    <property type="component" value="Unassembled WGS sequence"/>
</dbReference>
<dbReference type="SUPFAM" id="SSF46785">
    <property type="entry name" value="Winged helix' DNA-binding domain"/>
    <property type="match status" value="1"/>
</dbReference>
<evidence type="ECO:0000313" key="6">
    <source>
        <dbReference type="Proteomes" id="UP000010121"/>
    </source>
</evidence>
<dbReference type="STRING" id="371731.Rsw2DRAFT_2749"/>
<dbReference type="Gene3D" id="3.30.70.920">
    <property type="match status" value="1"/>
</dbReference>
<dbReference type="EMBL" id="ACYY01000021">
    <property type="protein sequence ID" value="EEW24340.1"/>
    <property type="molecule type" value="Genomic_DNA"/>
</dbReference>
<dbReference type="Gene3D" id="1.10.10.10">
    <property type="entry name" value="Winged helix-like DNA-binding domain superfamily/Winged helix DNA-binding domain"/>
    <property type="match status" value="1"/>
</dbReference>
<comment type="caution">
    <text evidence="5">The sequence shown here is derived from an EMBL/GenBank/DDBJ whole genome shotgun (WGS) entry which is preliminary data.</text>
</comment>
<accession>C8S3X1</accession>
<evidence type="ECO:0000256" key="3">
    <source>
        <dbReference type="ARBA" id="ARBA00023163"/>
    </source>
</evidence>
<keyword evidence="1" id="KW-0805">Transcription regulation</keyword>
<dbReference type="GO" id="GO:0005829">
    <property type="term" value="C:cytosol"/>
    <property type="evidence" value="ECO:0007669"/>
    <property type="project" value="TreeGrafter"/>
</dbReference>
<dbReference type="GO" id="GO:0043200">
    <property type="term" value="P:response to amino acid"/>
    <property type="evidence" value="ECO:0007669"/>
    <property type="project" value="TreeGrafter"/>
</dbReference>
<dbReference type="PROSITE" id="PS50956">
    <property type="entry name" value="HTH_ASNC_2"/>
    <property type="match status" value="1"/>
</dbReference>
<keyword evidence="3" id="KW-0804">Transcription</keyword>
<dbReference type="GO" id="GO:0043565">
    <property type="term" value="F:sequence-specific DNA binding"/>
    <property type="evidence" value="ECO:0007669"/>
    <property type="project" value="InterPro"/>
</dbReference>
<dbReference type="AlphaFoldDB" id="C8S3X1"/>
<organism evidence="5 6">
    <name type="scientific">Rhodobacter ferrooxidans</name>
    <dbReference type="NCBI Taxonomy" id="371731"/>
    <lineage>
        <taxon>Bacteria</taxon>
        <taxon>Pseudomonadati</taxon>
        <taxon>Pseudomonadota</taxon>
        <taxon>Alphaproteobacteria</taxon>
        <taxon>Rhodobacterales</taxon>
        <taxon>Rhodobacter group</taxon>
        <taxon>Rhodobacter</taxon>
    </lineage>
</organism>
<dbReference type="InterPro" id="IPR011008">
    <property type="entry name" value="Dimeric_a/b-barrel"/>
</dbReference>
<evidence type="ECO:0000256" key="1">
    <source>
        <dbReference type="ARBA" id="ARBA00023015"/>
    </source>
</evidence>
<keyword evidence="2" id="KW-0238">DNA-binding</keyword>
<dbReference type="SMART" id="SM00344">
    <property type="entry name" value="HTH_ASNC"/>
    <property type="match status" value="1"/>
</dbReference>
<protein>
    <submittedName>
        <fullName evidence="5">Transcriptional regulator, AsnC family</fullName>
    </submittedName>
</protein>
<feature type="domain" description="HTH asnC-type" evidence="4">
    <location>
        <begin position="28"/>
        <end position="80"/>
    </location>
</feature>
<dbReference type="InterPro" id="IPR019888">
    <property type="entry name" value="Tscrpt_reg_AsnC-like"/>
</dbReference>
<dbReference type="Pfam" id="PF01037">
    <property type="entry name" value="AsnC_trans_reg"/>
    <property type="match status" value="1"/>
</dbReference>
<keyword evidence="6" id="KW-1185">Reference proteome</keyword>
<evidence type="ECO:0000313" key="5">
    <source>
        <dbReference type="EMBL" id="EEW24340.1"/>
    </source>
</evidence>
<dbReference type="PANTHER" id="PTHR30154">
    <property type="entry name" value="LEUCINE-RESPONSIVE REGULATORY PROTEIN"/>
    <property type="match status" value="1"/>
</dbReference>
<dbReference type="Pfam" id="PF13404">
    <property type="entry name" value="HTH_AsnC-type"/>
    <property type="match status" value="1"/>
</dbReference>
<dbReference type="PRINTS" id="PR00033">
    <property type="entry name" value="HTHASNC"/>
</dbReference>
<reference evidence="5 6" key="1">
    <citation type="submission" date="2009-08" db="EMBL/GenBank/DDBJ databases">
        <title>The draft genome of Rhodobacter sp. SW2.</title>
        <authorList>
            <consortium name="US DOE Joint Genome Institute (JGI-PGF)"/>
            <person name="Lucas S."/>
            <person name="Copeland A."/>
            <person name="Lapidus A."/>
            <person name="Glavina del Rio T."/>
            <person name="Tice H."/>
            <person name="Bruce D."/>
            <person name="Goodwin L."/>
            <person name="Pitluck S."/>
            <person name="Larimer F."/>
            <person name="Land M.L."/>
            <person name="Hauser L."/>
            <person name="Emerson D."/>
        </authorList>
    </citation>
    <scope>NUCLEOTIDE SEQUENCE [LARGE SCALE GENOMIC DNA]</scope>
    <source>
        <strain evidence="5 6">SW2</strain>
    </source>
</reference>
<sequence length="170" mass="18312">MQLAANPSCIIVALHKPMRETAGNVTMMDDTDHRLIAELRRDGRASLSDLAAILNLSRATVRARMDRLAARGEIAGFTVLTRGDVNPAPVRALMLIGIEGRGAERITARLSGLPAVQAVHSTNGKWDLIAEIGTATLPELDEVIAKVRNIEGVTTSETNLLLTTRKAGRR</sequence>
<dbReference type="InterPro" id="IPR000485">
    <property type="entry name" value="AsnC-type_HTH_dom"/>
</dbReference>
<gene>
    <name evidence="5" type="ORF">Rsw2DRAFT_2749</name>
</gene>
<evidence type="ECO:0000259" key="4">
    <source>
        <dbReference type="PROSITE" id="PS50956"/>
    </source>
</evidence>